<dbReference type="InterPro" id="IPR000157">
    <property type="entry name" value="TIR_dom"/>
</dbReference>
<dbReference type="ExpressionAtlas" id="A0A654FQ81">
    <property type="expression patterns" value="baseline and differential"/>
</dbReference>
<dbReference type="InterPro" id="IPR036390">
    <property type="entry name" value="WH_DNA-bd_sf"/>
</dbReference>
<feature type="domain" description="TIR" evidence="10">
    <location>
        <begin position="1279"/>
        <end position="1443"/>
    </location>
</feature>
<dbReference type="Pfam" id="PF01582">
    <property type="entry name" value="TIR"/>
    <property type="match status" value="2"/>
</dbReference>
<dbReference type="GO" id="GO:0005524">
    <property type="term" value="F:ATP binding"/>
    <property type="evidence" value="ECO:0007669"/>
    <property type="project" value="UniProtKB-KW"/>
</dbReference>
<dbReference type="FunFam" id="3.40.50.300:FF:001002">
    <property type="entry name" value="Disease resistance protein (TIR-NBS-LRR class)"/>
    <property type="match status" value="2"/>
</dbReference>
<evidence type="ECO:0000256" key="4">
    <source>
        <dbReference type="ARBA" id="ARBA00022741"/>
    </source>
</evidence>
<dbReference type="PANTHER" id="PTHR11017:SF274">
    <property type="entry name" value="ADP-RIBOSYL CYCLASE_CYCLIC ADP-RIBOSE HYDROLASE-RELATED"/>
    <property type="match status" value="1"/>
</dbReference>
<dbReference type="EMBL" id="CACRSJ010000109">
    <property type="protein sequence ID" value="VYS62974.1"/>
    <property type="molecule type" value="Genomic_DNA"/>
</dbReference>
<dbReference type="InterPro" id="IPR011713">
    <property type="entry name" value="Leu-rich_rpt_3"/>
</dbReference>
<evidence type="ECO:0000256" key="3">
    <source>
        <dbReference type="ARBA" id="ARBA00022737"/>
    </source>
</evidence>
<dbReference type="SUPFAM" id="SSF52058">
    <property type="entry name" value="L domain-like"/>
    <property type="match status" value="3"/>
</dbReference>
<protein>
    <recommendedName>
        <fullName evidence="1">ADP-ribosyl cyclase/cyclic ADP-ribose hydrolase</fullName>
        <ecNumber evidence="1">3.2.2.6</ecNumber>
    </recommendedName>
</protein>
<keyword evidence="3" id="KW-0677">Repeat</keyword>
<dbReference type="FunFam" id="3.40.50.10140:FF:000007">
    <property type="entry name" value="Disease resistance protein (TIR-NBS-LRR class)"/>
    <property type="match status" value="2"/>
</dbReference>
<dbReference type="Pfam" id="PF23282">
    <property type="entry name" value="WHD_ROQ1"/>
    <property type="match status" value="2"/>
</dbReference>
<proteinExistence type="predicted"/>
<dbReference type="Gene3D" id="3.40.50.300">
    <property type="entry name" value="P-loop containing nucleotide triphosphate hydrolases"/>
    <property type="match status" value="2"/>
</dbReference>
<evidence type="ECO:0000256" key="6">
    <source>
        <dbReference type="ARBA" id="ARBA00022821"/>
    </source>
</evidence>
<evidence type="ECO:0000256" key="9">
    <source>
        <dbReference type="ARBA" id="ARBA00047304"/>
    </source>
</evidence>
<feature type="domain" description="TIR" evidence="10">
    <location>
        <begin position="10"/>
        <end position="178"/>
    </location>
</feature>
<dbReference type="SUPFAM" id="SSF52047">
    <property type="entry name" value="RNI-like"/>
    <property type="match status" value="2"/>
</dbReference>
<dbReference type="InterPro" id="IPR003593">
    <property type="entry name" value="AAA+_ATPase"/>
</dbReference>
<dbReference type="InterPro" id="IPR032675">
    <property type="entry name" value="LRR_dom_sf"/>
</dbReference>
<evidence type="ECO:0000256" key="7">
    <source>
        <dbReference type="ARBA" id="ARBA00022840"/>
    </source>
</evidence>
<dbReference type="FunFam" id="1.10.8.430:FF:000002">
    <property type="entry name" value="Disease resistance protein (TIR-NBS-LRR class)"/>
    <property type="match status" value="2"/>
</dbReference>
<gene>
    <name evidence="11" type="ORF">AN1_LOCUS18396</name>
</gene>
<dbReference type="InterPro" id="IPR044974">
    <property type="entry name" value="Disease_R_plants"/>
</dbReference>
<evidence type="ECO:0000259" key="10">
    <source>
        <dbReference type="PROSITE" id="PS50104"/>
    </source>
</evidence>
<evidence type="ECO:0000256" key="2">
    <source>
        <dbReference type="ARBA" id="ARBA00022614"/>
    </source>
</evidence>
<keyword evidence="7" id="KW-0067">ATP-binding</keyword>
<dbReference type="FunFam" id="3.80.10.10:FF:001175">
    <property type="entry name" value="Disease resistance protein (TIR-NBS-LRR class) family"/>
    <property type="match status" value="1"/>
</dbReference>
<dbReference type="PROSITE" id="PS50104">
    <property type="entry name" value="TIR"/>
    <property type="match status" value="2"/>
</dbReference>
<dbReference type="SMART" id="SM00382">
    <property type="entry name" value="AAA"/>
    <property type="match status" value="2"/>
</dbReference>
<dbReference type="InterPro" id="IPR058192">
    <property type="entry name" value="WHD_ROQ1-like"/>
</dbReference>
<reference evidence="11 12" key="1">
    <citation type="submission" date="2019-11" db="EMBL/GenBank/DDBJ databases">
        <authorList>
            <person name="Jiao W.-B."/>
            <person name="Schneeberger K."/>
        </authorList>
    </citation>
    <scope>NUCLEOTIDE SEQUENCE [LARGE SCALE GENOMIC DNA]</scope>
    <source>
        <strain evidence="12">cv. An-1</strain>
    </source>
</reference>
<dbReference type="InterPro" id="IPR045344">
    <property type="entry name" value="C-JID"/>
</dbReference>
<evidence type="ECO:0000313" key="12">
    <source>
        <dbReference type="Proteomes" id="UP000426265"/>
    </source>
</evidence>
<sequence length="2578" mass="294363">MAASSSSGRRRYDVFPSFSGVDVRKTFLSHLLKALDGKSINTFIDHGIERSRTIAPELISAIREARISIVIFSKNYASSTWCLNELVEIHKCFNDLGQMVIPVFYDVDPSEVRKQTGEFGKVFEKTCEVSKDKQPGDQKQRWVQALTDIANIAGEDLLNGPNEAHMVEKISNDVSNKLITRSKCFDDFVGIEAHIEAIKSVLCLESKEARMVGIWGQSGIGKSTIGRALYSQLSIQFHHRAFLTYKSTSGSDVSGMKLSWEKELLSEILGQKDIKIEHFGVVEQRLKHKKVLILLDDVDNLEFLKTLVGKAEWFGSGSRIIVITQDRQLLKAHEIDLIYEVKLPSQGLALKMICQYAFGKYSPPDDFKELAFEVAELAGTLPLGLSVLGSSLKGRTKEWWKEMIPTLRNGLNGDIMKILRVSYDRLDKKNKDMFLYIACLFNGWKVKSIKDFLGDGFNVNIRLTMLAEKSLIRLRTRNDTIEMHNLLQKLATEIDREESNGNPGKRRFLENAEEILDVFTDNTGTEKLIGIDFRTSSDSQNDKLYISIDENSFQGMLNLQYLNIQYRSWWQLRARMRLPNGLVYLPRKLKRLWWDYYPLKRLPSNFKAEYLVSLRMKDSELEKLWDGTQPLGSLKEMNLMYSNNLKEIPDLSLAINLEELNLARCESLVTFPSSMQNAIKLICLDMSGCKKLESFPTGLNLESLEYLSLTGCPNLRNFPAIIMGCPWEGRNGVEDCFWNKNLPAGLDYLDCLMRCMPCDFRPEQLTFLDVSGYKHEKLWEGIQSLGSLEGMDLSESENLKEIPDLSKATNLEQLHLNNCKSLVTLPSTIGNLQNLRRLYMKRCTGLKVLPTDVNLSSLKMLDLSGCSSLRTFPLISTNIVCLYLENTAIKEVPCCIENLTRLTELLMYCCQRLKNISPNIFRLRSLMFADFTDCRGVIKALSDATVVATMEDHVSCVPLSENIEYTCKHFWDFYDEDHDDDDGLDREYFSFRNCFKLDRDARELILRSCFKPVALPGGEIPKYFTYRAYGDSLTVIVPQSSLSQYFLRFKACVVVEPLSEGKDFLKVNVGFNGKQYEKSFFEDAELQFCKTDHLFFCSFKIWSEWTVNDVEFKFCCSNRIKECGVRLLYVSQETEYNQQTTRSEKRMRMTSGTSEEYINLPYGQIVADSGLAALNMELSLGQGEASSSTSLEGEALCVDYMITEEQAKEIPILSTDSAMNKSDFGYRKQQESVGNILHSKSLVISNICISADSIAKRQKRFWPNFGQRCNQQKEQSFGRRYDVFPSFSGQDVRKTFLSHLLEAFERRSINTFMDHGIERSRPIAPALLLAIRESRIAIVVFSKKYASSTWCLNELVEIHKCYKELDQMVIPIFYNVNTSEVSKQAGEFGQAFENTCKDKTEDDKQRWISALAAVAKMAGEDLRNWHDEAAMIGKVTDDVSRKLITPTDDFGGFVGIGAHLEALNSMLCLRSEETRMVGILGTSGIGKTTIARALFSQLFSSNFHHRAFVAYKRTIRDDYGMKLCWEEQFLTEILGQKDLKVYHLGTVEQRLKYKKVLIVLDDVDDLELLKSLVGKADWFGPGSRIIVITQDRQLLKAHDINLIYEVEFPSERLAVTMLCRSAFGKDSPPDDFKKLAFEVAKLAGHLPLGLSVLGSSLRGRGKKEWMERLPELQNGLDENIEKVLRGSYDRLHRKYRELFLYIALLFNGHSVQFINDILVDVNIGLKTLADKSLIRITPDEFVEMHNLLQKLGTEIDRAESKGNPGERRFLKDAEEILDVFTDKTGTHHLLGICFNVSSLSQIKKPFISIDENSFEGMLNLQYLEIHDHSWWQKSETRLHTPNGLVYLPRKLKWLEWDNCPLKCLPYNFKAEYLVALIMVNSELEKLWEGTQLRESLKKMILRGSRYLTEIPDLFKAINLEIVDISYCKELESFPTPLNSDSLEYLNLRGCPRLRNFPEVLMQSSPLGLEIVVSDCIWNKNLPGLDYLDCLRRCNPSKFLPEHLKDLTVRGNNMLEKLWEGVQSLGSLVRMDLSECANLTEIPDLSKATKLESLILNNCKSLVMLPSTIGNLQKLVMLEMKECTGLEVLPIDVNLSSLLIVNLKGCSRLRFFPQISCSIERLNLKYTAIEEVPYCIENFPRLTVLRMRGCKRVSRSPQIPSSIKKLDLDDTDLDEQVLCYVENLSRLTVLKIRGFKRLRNISQDIFRLTSLHQVDYIISVDLDSSLGNLVEMDLSECQNLAEILDLSKATNLKSLKLNYCECLVMLPSTIENLQKLELLEMKECTALEVLPNGVNLSSLEIVNLNGCTRLRSFPQISRSIKELYLNDTATEEVPCCIENFSRLAVLTMRGCKRLKNISPNIFRLTSLKYVDFQDCRGVFMAFSDATVVVTTEDRLLFSEDILCNRKDGFKFTYCFNLDGDVQELILRSYFKPTLLPGGDVPMYFTHRASRNYLTVTLPQCSLSQEFLGFKACVVVEPITNPEDYAEYLGIRWHFRGCWYHLYVYLDSFYTMDHLVLVPFKFRLIGPPSKLGYNDVEFEFSCIKHDFKPSPFQRIKGCGIRVLKGSPSLGGGDGSKKPML</sequence>
<evidence type="ECO:0000313" key="11">
    <source>
        <dbReference type="EMBL" id="VYS62974.1"/>
    </source>
</evidence>
<evidence type="ECO:0000256" key="8">
    <source>
        <dbReference type="ARBA" id="ARBA00023027"/>
    </source>
</evidence>
<dbReference type="InterPro" id="IPR027417">
    <property type="entry name" value="P-loop_NTPase"/>
</dbReference>
<organism evidence="11 12">
    <name type="scientific">Arabidopsis thaliana</name>
    <name type="common">Mouse-ear cress</name>
    <dbReference type="NCBI Taxonomy" id="3702"/>
    <lineage>
        <taxon>Eukaryota</taxon>
        <taxon>Viridiplantae</taxon>
        <taxon>Streptophyta</taxon>
        <taxon>Embryophyta</taxon>
        <taxon>Tracheophyta</taxon>
        <taxon>Spermatophyta</taxon>
        <taxon>Magnoliopsida</taxon>
        <taxon>eudicotyledons</taxon>
        <taxon>Gunneridae</taxon>
        <taxon>Pentapetalae</taxon>
        <taxon>rosids</taxon>
        <taxon>malvids</taxon>
        <taxon>Brassicales</taxon>
        <taxon>Brassicaceae</taxon>
        <taxon>Camelineae</taxon>
        <taxon>Arabidopsis</taxon>
    </lineage>
</organism>
<dbReference type="Pfam" id="PF00931">
    <property type="entry name" value="NB-ARC"/>
    <property type="match status" value="2"/>
</dbReference>
<dbReference type="GO" id="GO:0043531">
    <property type="term" value="F:ADP binding"/>
    <property type="evidence" value="ECO:0007669"/>
    <property type="project" value="InterPro"/>
</dbReference>
<dbReference type="GO" id="GO:0061809">
    <property type="term" value="F:NAD+ nucleosidase activity, cyclic ADP-ribose generating"/>
    <property type="evidence" value="ECO:0007669"/>
    <property type="project" value="UniProtKB-EC"/>
</dbReference>
<comment type="catalytic activity">
    <reaction evidence="9">
        <text>NAD(+) + H2O = ADP-D-ribose + nicotinamide + H(+)</text>
        <dbReference type="Rhea" id="RHEA:16301"/>
        <dbReference type="ChEBI" id="CHEBI:15377"/>
        <dbReference type="ChEBI" id="CHEBI:15378"/>
        <dbReference type="ChEBI" id="CHEBI:17154"/>
        <dbReference type="ChEBI" id="CHEBI:57540"/>
        <dbReference type="ChEBI" id="CHEBI:57967"/>
        <dbReference type="EC" id="3.2.2.6"/>
    </reaction>
    <physiologicalReaction direction="left-to-right" evidence="9">
        <dbReference type="Rhea" id="RHEA:16302"/>
    </physiologicalReaction>
</comment>
<dbReference type="PRINTS" id="PR00364">
    <property type="entry name" value="DISEASERSIST"/>
</dbReference>
<dbReference type="Proteomes" id="UP000426265">
    <property type="component" value="Unassembled WGS sequence"/>
</dbReference>
<evidence type="ECO:0000256" key="5">
    <source>
        <dbReference type="ARBA" id="ARBA00022801"/>
    </source>
</evidence>
<dbReference type="Gene3D" id="1.10.8.430">
    <property type="entry name" value="Helical domain of apoptotic protease-activating factors"/>
    <property type="match status" value="2"/>
</dbReference>
<keyword evidence="5" id="KW-0378">Hydrolase</keyword>
<accession>A0A654FQ81</accession>
<keyword evidence="4" id="KW-0547">Nucleotide-binding</keyword>
<dbReference type="EC" id="3.2.2.6" evidence="1"/>
<dbReference type="SUPFAM" id="SSF46785">
    <property type="entry name" value="Winged helix' DNA-binding domain"/>
    <property type="match status" value="1"/>
</dbReference>
<name>A0A654FQ81_ARATH</name>
<dbReference type="PANTHER" id="PTHR11017">
    <property type="entry name" value="LEUCINE-RICH REPEAT-CONTAINING PROTEIN"/>
    <property type="match status" value="1"/>
</dbReference>
<keyword evidence="6" id="KW-0611">Plant defense</keyword>
<dbReference type="SUPFAM" id="SSF52540">
    <property type="entry name" value="P-loop containing nucleoside triphosphate hydrolases"/>
    <property type="match status" value="2"/>
</dbReference>
<evidence type="ECO:0000256" key="1">
    <source>
        <dbReference type="ARBA" id="ARBA00011982"/>
    </source>
</evidence>
<dbReference type="Gene3D" id="3.80.10.10">
    <property type="entry name" value="Ribonuclease Inhibitor"/>
    <property type="match status" value="5"/>
</dbReference>
<dbReference type="Pfam" id="PF07725">
    <property type="entry name" value="LRR_3"/>
    <property type="match status" value="2"/>
</dbReference>
<dbReference type="Pfam" id="PF20160">
    <property type="entry name" value="C-JID"/>
    <property type="match status" value="2"/>
</dbReference>
<dbReference type="Gene3D" id="3.40.50.10140">
    <property type="entry name" value="Toll/interleukin-1 receptor homology (TIR) domain"/>
    <property type="match status" value="2"/>
</dbReference>
<dbReference type="GO" id="GO:0007165">
    <property type="term" value="P:signal transduction"/>
    <property type="evidence" value="ECO:0007669"/>
    <property type="project" value="InterPro"/>
</dbReference>
<dbReference type="SUPFAM" id="SSF52200">
    <property type="entry name" value="Toll/Interleukin receptor TIR domain"/>
    <property type="match status" value="2"/>
</dbReference>
<keyword evidence="8" id="KW-0520">NAD</keyword>
<dbReference type="InterPro" id="IPR042197">
    <property type="entry name" value="Apaf_helical"/>
</dbReference>
<dbReference type="InterPro" id="IPR002182">
    <property type="entry name" value="NB-ARC"/>
</dbReference>
<dbReference type="FunFam" id="3.80.10.10:FF:000359">
    <property type="entry name" value="Disease resistance protein (TIR-NBS-LRR class) family"/>
    <property type="match status" value="2"/>
</dbReference>
<dbReference type="SMART" id="SM00255">
    <property type="entry name" value="TIR"/>
    <property type="match status" value="2"/>
</dbReference>
<keyword evidence="2" id="KW-0433">Leucine-rich repeat</keyword>
<dbReference type="GO" id="GO:0006952">
    <property type="term" value="P:defense response"/>
    <property type="evidence" value="ECO:0007669"/>
    <property type="project" value="UniProtKB-KW"/>
</dbReference>
<dbReference type="InterPro" id="IPR035897">
    <property type="entry name" value="Toll_tir_struct_dom_sf"/>
</dbReference>